<evidence type="ECO:0000313" key="1">
    <source>
        <dbReference type="EMBL" id="VFK29274.1"/>
    </source>
</evidence>
<protein>
    <recommendedName>
        <fullName evidence="2">Type I restriction enzyme R protein N terminus (HSDR_N)</fullName>
    </recommendedName>
</protein>
<dbReference type="AlphaFoldDB" id="A0A450XJ33"/>
<evidence type="ECO:0008006" key="2">
    <source>
        <dbReference type="Google" id="ProtNLM"/>
    </source>
</evidence>
<name>A0A450XJ33_9GAMM</name>
<dbReference type="EMBL" id="CAADFO010000047">
    <property type="protein sequence ID" value="VFK29274.1"/>
    <property type="molecule type" value="Genomic_DNA"/>
</dbReference>
<gene>
    <name evidence="1" type="ORF">BECKMB1821G_GA0114241_104711</name>
</gene>
<reference evidence="1" key="1">
    <citation type="submission" date="2019-02" db="EMBL/GenBank/DDBJ databases">
        <authorList>
            <person name="Gruber-Vodicka R. H."/>
            <person name="Seah K. B. B."/>
        </authorList>
    </citation>
    <scope>NUCLEOTIDE SEQUENCE</scope>
    <source>
        <strain evidence="1">BECK_BZ197</strain>
    </source>
</reference>
<sequence length="203" mass="23214">MKKSILEENKSYTFSDYSKLPYPTRDIVAEFGYRFIFEQMDLPKKDIGHIDFDALRSVFYKKLPHISLGSEAAKREFLVSPLFLELLNYVEVEIDVGYPLNAGDRLKGYVDYILRSFNTLIVIEAKNSELDKGFTQLAVELIAMHEYLGEDDTGILYGAVTMGDMWRFGALDRENKIITKNIDAFLIPADIAKLFSVFLGILN</sequence>
<proteinExistence type="predicted"/>
<accession>A0A450XJ33</accession>
<organism evidence="1">
    <name type="scientific">Candidatus Kentrum sp. MB</name>
    <dbReference type="NCBI Taxonomy" id="2138164"/>
    <lineage>
        <taxon>Bacteria</taxon>
        <taxon>Pseudomonadati</taxon>
        <taxon>Pseudomonadota</taxon>
        <taxon>Gammaproteobacteria</taxon>
        <taxon>Candidatus Kentrum</taxon>
    </lineage>
</organism>